<keyword evidence="2" id="KW-0472">Membrane</keyword>
<keyword evidence="2" id="KW-1133">Transmembrane helix</keyword>
<feature type="compositionally biased region" description="Basic and acidic residues" evidence="1">
    <location>
        <begin position="55"/>
        <end position="64"/>
    </location>
</feature>
<feature type="compositionally biased region" description="Low complexity" evidence="1">
    <location>
        <begin position="143"/>
        <end position="177"/>
    </location>
</feature>
<evidence type="ECO:0000256" key="2">
    <source>
        <dbReference type="SAM" id="Phobius"/>
    </source>
</evidence>
<proteinExistence type="predicted"/>
<keyword evidence="2" id="KW-0812">Transmembrane</keyword>
<dbReference type="CDD" id="cd00161">
    <property type="entry name" value="beta-trefoil_Ricin-like"/>
    <property type="match status" value="1"/>
</dbReference>
<comment type="caution">
    <text evidence="4">The sequence shown here is derived from an EMBL/GenBank/DDBJ whole genome shotgun (WGS) entry which is preliminary data.</text>
</comment>
<dbReference type="EMBL" id="LMWV01000037">
    <property type="protein sequence ID" value="KUN59308.1"/>
    <property type="molecule type" value="Genomic_DNA"/>
</dbReference>
<gene>
    <name evidence="4" type="ORF">AQJ54_40375</name>
</gene>
<dbReference type="RefSeq" id="WP_062246283.1">
    <property type="nucleotide sequence ID" value="NZ_JBPJFL010000003.1"/>
</dbReference>
<feature type="compositionally biased region" description="Basic and acidic residues" evidence="1">
    <location>
        <begin position="125"/>
        <end position="142"/>
    </location>
</feature>
<accession>A0A117QXF1</accession>
<feature type="region of interest" description="Disordered" evidence="1">
    <location>
        <begin position="125"/>
        <end position="203"/>
    </location>
</feature>
<dbReference type="SUPFAM" id="SSF50370">
    <property type="entry name" value="Ricin B-like lectins"/>
    <property type="match status" value="1"/>
</dbReference>
<feature type="region of interest" description="Disordered" evidence="1">
    <location>
        <begin position="1"/>
        <end position="98"/>
    </location>
</feature>
<organism evidence="4 5">
    <name type="scientific">Streptomyces griseorubiginosus</name>
    <dbReference type="NCBI Taxonomy" id="67304"/>
    <lineage>
        <taxon>Bacteria</taxon>
        <taxon>Bacillati</taxon>
        <taxon>Actinomycetota</taxon>
        <taxon>Actinomycetes</taxon>
        <taxon>Kitasatosporales</taxon>
        <taxon>Streptomycetaceae</taxon>
        <taxon>Streptomyces</taxon>
    </lineage>
</organism>
<dbReference type="InterPro" id="IPR035992">
    <property type="entry name" value="Ricin_B-like_lectins"/>
</dbReference>
<dbReference type="Proteomes" id="UP000054375">
    <property type="component" value="Unassembled WGS sequence"/>
</dbReference>
<evidence type="ECO:0000313" key="4">
    <source>
        <dbReference type="EMBL" id="KUN59308.1"/>
    </source>
</evidence>
<protein>
    <recommendedName>
        <fullName evidence="3">Ricin B lectin domain-containing protein</fullName>
    </recommendedName>
</protein>
<name>A0A117QXF1_9ACTN</name>
<feature type="compositionally biased region" description="Low complexity" evidence="1">
    <location>
        <begin position="83"/>
        <end position="98"/>
    </location>
</feature>
<feature type="domain" description="Ricin B lectin" evidence="3">
    <location>
        <begin position="215"/>
        <end position="365"/>
    </location>
</feature>
<dbReference type="SMART" id="SM00458">
    <property type="entry name" value="RICIN"/>
    <property type="match status" value="1"/>
</dbReference>
<dbReference type="Pfam" id="PF14200">
    <property type="entry name" value="RicinB_lectin_2"/>
    <property type="match status" value="1"/>
</dbReference>
<dbReference type="InterPro" id="IPR000772">
    <property type="entry name" value="Ricin_B_lectin"/>
</dbReference>
<dbReference type="AlphaFoldDB" id="A0A117QXF1"/>
<evidence type="ECO:0000259" key="3">
    <source>
        <dbReference type="SMART" id="SM00458"/>
    </source>
</evidence>
<reference evidence="4 5" key="1">
    <citation type="submission" date="2015-10" db="EMBL/GenBank/DDBJ databases">
        <title>Draft genome sequence of Streptomyces griseorubiginosus DSM 40469, type strain for the species Streptomyces griseorubiginosus.</title>
        <authorList>
            <person name="Ruckert C."/>
            <person name="Winkler A."/>
            <person name="Kalinowski J."/>
            <person name="Kampfer P."/>
            <person name="Glaeser S."/>
        </authorList>
    </citation>
    <scope>NUCLEOTIDE SEQUENCE [LARGE SCALE GENOMIC DNA]</scope>
    <source>
        <strain evidence="4 5">DSM 40469</strain>
    </source>
</reference>
<dbReference type="PROSITE" id="PS50231">
    <property type="entry name" value="RICIN_B_LECTIN"/>
    <property type="match status" value="1"/>
</dbReference>
<evidence type="ECO:0000256" key="1">
    <source>
        <dbReference type="SAM" id="MobiDB-lite"/>
    </source>
</evidence>
<evidence type="ECO:0000313" key="5">
    <source>
        <dbReference type="Proteomes" id="UP000054375"/>
    </source>
</evidence>
<dbReference type="Gene3D" id="2.80.10.50">
    <property type="match status" value="1"/>
</dbReference>
<sequence length="367" mass="37946">MSSSEQREPVGGAEPTGAPVGAPRPETRPESGGAAAPPGGGVGVGTAVRSLLQRPRTEVSRRPDLGSPAIWERDIHVLPAQVTGPSGPRGGSTRPGRPTRTVVWAAVCGVALLSVPFVVVAAGSHSDKPHGTEHTTLADDYRPAPAVPGTVAAPLPPSQMASSSPSLSHKPSHAPSPSVTPATSHTAPHTKEAPPPVRTPATHKPTFAEVFGGANRVLLKNLATGMCADLPQYGKGSVGGVIDQYDCQAGVSDNQEWDLKVVGTPKGPHGARLFTISNDTDHLCMDIPWYGVEPVGTRVTEYTCDATTDDNQLWYLAPGKGDHYRIRNYVSGSMCLGVAGGAGTPHGVSLIVETCKSASDDWAITAG</sequence>
<keyword evidence="5" id="KW-1185">Reference proteome</keyword>
<feature type="transmembrane region" description="Helical" evidence="2">
    <location>
        <begin position="102"/>
        <end position="123"/>
    </location>
</feature>